<accession>X0WD02</accession>
<dbReference type="EMBL" id="BARS01046327">
    <property type="protein sequence ID" value="GAG28859.1"/>
    <property type="molecule type" value="Genomic_DNA"/>
</dbReference>
<evidence type="ECO:0000259" key="1">
    <source>
        <dbReference type="Pfam" id="PF24963"/>
    </source>
</evidence>
<proteinExistence type="predicted"/>
<feature type="domain" description="DUF7768" evidence="1">
    <location>
        <begin position="15"/>
        <end position="97"/>
    </location>
</feature>
<dbReference type="Pfam" id="PF24963">
    <property type="entry name" value="DUF7768"/>
    <property type="match status" value="1"/>
</dbReference>
<dbReference type="InterPro" id="IPR056670">
    <property type="entry name" value="DUF7768"/>
</dbReference>
<organism evidence="2">
    <name type="scientific">marine sediment metagenome</name>
    <dbReference type="NCBI Taxonomy" id="412755"/>
    <lineage>
        <taxon>unclassified sequences</taxon>
        <taxon>metagenomes</taxon>
        <taxon>ecological metagenomes</taxon>
    </lineage>
</organism>
<name>X0WD02_9ZZZZ</name>
<reference evidence="2" key="1">
    <citation type="journal article" date="2014" name="Front. Microbiol.">
        <title>High frequency of phylogenetically diverse reductive dehalogenase-homologous genes in deep subseafloor sedimentary metagenomes.</title>
        <authorList>
            <person name="Kawai M."/>
            <person name="Futagami T."/>
            <person name="Toyoda A."/>
            <person name="Takaki Y."/>
            <person name="Nishi S."/>
            <person name="Hori S."/>
            <person name="Arai W."/>
            <person name="Tsubouchi T."/>
            <person name="Morono Y."/>
            <person name="Uchiyama I."/>
            <person name="Ito T."/>
            <person name="Fujiyama A."/>
            <person name="Inagaki F."/>
            <person name="Takami H."/>
        </authorList>
    </citation>
    <scope>NUCLEOTIDE SEQUENCE</scope>
    <source>
        <strain evidence="2">Expedition CK06-06</strain>
    </source>
</reference>
<evidence type="ECO:0000313" key="2">
    <source>
        <dbReference type="EMBL" id="GAG28859.1"/>
    </source>
</evidence>
<dbReference type="Gene3D" id="3.40.50.10400">
    <property type="entry name" value="Hypothetical protein PA1492"/>
    <property type="match status" value="1"/>
</dbReference>
<sequence length="127" mass="14866">MITQEEKKVVFTAQSCKNFHQRMLICKHAFEQGVVPINPFTLYGYFLNDLVDRDIVRNANNNIIKRCDELWVYGEVSDGVLYEINMFKDIGKPIRFFDISKLPRVVIEISENKLVFEVDVYGEVLKD</sequence>
<comment type="caution">
    <text evidence="2">The sequence shown here is derived from an EMBL/GenBank/DDBJ whole genome shotgun (WGS) entry which is preliminary data.</text>
</comment>
<gene>
    <name evidence="2" type="ORF">S01H1_69746</name>
</gene>
<dbReference type="AlphaFoldDB" id="X0WD02"/>
<protein>
    <recommendedName>
        <fullName evidence="1">DUF7768 domain-containing protein</fullName>
    </recommendedName>
</protein>